<dbReference type="PANTHER" id="PTHR11255:SF32">
    <property type="entry name" value="DIACYLGLYCEROL KINASE BETA"/>
    <property type="match status" value="1"/>
</dbReference>
<dbReference type="AlphaFoldDB" id="A0A5J5DF53"/>
<organism evidence="7 8">
    <name type="scientific">Etheostoma spectabile</name>
    <name type="common">orangethroat darter</name>
    <dbReference type="NCBI Taxonomy" id="54343"/>
    <lineage>
        <taxon>Eukaryota</taxon>
        <taxon>Metazoa</taxon>
        <taxon>Chordata</taxon>
        <taxon>Craniata</taxon>
        <taxon>Vertebrata</taxon>
        <taxon>Euteleostomi</taxon>
        <taxon>Actinopterygii</taxon>
        <taxon>Neopterygii</taxon>
        <taxon>Teleostei</taxon>
        <taxon>Neoteleostei</taxon>
        <taxon>Acanthomorphata</taxon>
        <taxon>Eupercaria</taxon>
        <taxon>Perciformes</taxon>
        <taxon>Percoidei</taxon>
        <taxon>Percidae</taxon>
        <taxon>Etheostomatinae</taxon>
        <taxon>Etheostoma</taxon>
    </lineage>
</organism>
<evidence type="ECO:0000256" key="3">
    <source>
        <dbReference type="ARBA" id="ARBA00022777"/>
    </source>
</evidence>
<dbReference type="InterPro" id="IPR037607">
    <property type="entry name" value="DGK"/>
</dbReference>
<keyword evidence="1" id="KW-0808">Transferase</keyword>
<evidence type="ECO:0000256" key="5">
    <source>
        <dbReference type="SAM" id="MobiDB-lite"/>
    </source>
</evidence>
<dbReference type="SMART" id="SM00045">
    <property type="entry name" value="DAGKa"/>
    <property type="match status" value="1"/>
</dbReference>
<dbReference type="GO" id="GO:0004143">
    <property type="term" value="F:ATP-dependent diacylglycerol kinase activity"/>
    <property type="evidence" value="ECO:0007669"/>
    <property type="project" value="InterPro"/>
</dbReference>
<gene>
    <name evidence="7" type="ORF">FQN60_017264</name>
</gene>
<feature type="domain" description="Diacylglycerol kinase accessory" evidence="6">
    <location>
        <begin position="1"/>
        <end position="142"/>
    </location>
</feature>
<sequence length="184" mass="20564">TKNKLWYFEFGTSETFSATCKKLHDFLEVECDGVTLDLSNISLEGIAILNIPSMHGGSNLWGESKKRKGYRKGGKKSQDKRTPVLDPKELMFAVQDLSDQLLEVVGLEGAMEMGQIYTGLKSAGRRLAQTSKSLPMQIDGEPWMQTPCTIEIVHKNQAPMLMGAPQCRSFFSSVIRRTRSESKD</sequence>
<feature type="non-terminal residue" evidence="7">
    <location>
        <position position="1"/>
    </location>
</feature>
<dbReference type="Proteomes" id="UP000327493">
    <property type="component" value="Chromosome 6"/>
</dbReference>
<evidence type="ECO:0000313" key="8">
    <source>
        <dbReference type="Proteomes" id="UP000327493"/>
    </source>
</evidence>
<keyword evidence="3" id="KW-0418">Kinase</keyword>
<dbReference type="GO" id="GO:0005524">
    <property type="term" value="F:ATP binding"/>
    <property type="evidence" value="ECO:0007669"/>
    <property type="project" value="UniProtKB-KW"/>
</dbReference>
<dbReference type="InterPro" id="IPR000756">
    <property type="entry name" value="Diacylglycerol_kin_accessory"/>
</dbReference>
<evidence type="ECO:0000259" key="6">
    <source>
        <dbReference type="SMART" id="SM00045"/>
    </source>
</evidence>
<keyword evidence="4" id="KW-0067">ATP-binding</keyword>
<protein>
    <recommendedName>
        <fullName evidence="6">Diacylglycerol kinase accessory domain-containing protein</fullName>
    </recommendedName>
</protein>
<evidence type="ECO:0000256" key="2">
    <source>
        <dbReference type="ARBA" id="ARBA00022741"/>
    </source>
</evidence>
<name>A0A5J5DF53_9PERO</name>
<dbReference type="GO" id="GO:0005886">
    <property type="term" value="C:plasma membrane"/>
    <property type="evidence" value="ECO:0007669"/>
    <property type="project" value="TreeGrafter"/>
</dbReference>
<dbReference type="SUPFAM" id="SSF111331">
    <property type="entry name" value="NAD kinase/diacylglycerol kinase-like"/>
    <property type="match status" value="1"/>
</dbReference>
<evidence type="ECO:0000256" key="1">
    <source>
        <dbReference type="ARBA" id="ARBA00022679"/>
    </source>
</evidence>
<proteinExistence type="predicted"/>
<dbReference type="Pfam" id="PF00609">
    <property type="entry name" value="DAGK_acc"/>
    <property type="match status" value="1"/>
</dbReference>
<comment type="caution">
    <text evidence="7">The sequence shown here is derived from an EMBL/GenBank/DDBJ whole genome shotgun (WGS) entry which is preliminary data.</text>
</comment>
<accession>A0A5J5DF53</accession>
<feature type="region of interest" description="Disordered" evidence="5">
    <location>
        <begin position="60"/>
        <end position="82"/>
    </location>
</feature>
<evidence type="ECO:0000313" key="7">
    <source>
        <dbReference type="EMBL" id="KAA8591890.1"/>
    </source>
</evidence>
<dbReference type="PANTHER" id="PTHR11255">
    <property type="entry name" value="DIACYLGLYCEROL KINASE"/>
    <property type="match status" value="1"/>
</dbReference>
<keyword evidence="8" id="KW-1185">Reference proteome</keyword>
<dbReference type="EMBL" id="VOFY01000006">
    <property type="protein sequence ID" value="KAA8591890.1"/>
    <property type="molecule type" value="Genomic_DNA"/>
</dbReference>
<keyword evidence="2" id="KW-0547">Nucleotide-binding</keyword>
<feature type="compositionally biased region" description="Basic residues" evidence="5">
    <location>
        <begin position="65"/>
        <end position="75"/>
    </location>
</feature>
<dbReference type="InterPro" id="IPR016064">
    <property type="entry name" value="NAD/diacylglycerol_kinase_sf"/>
</dbReference>
<dbReference type="GO" id="GO:0007200">
    <property type="term" value="P:phospholipase C-activating G protein-coupled receptor signaling pathway"/>
    <property type="evidence" value="ECO:0007669"/>
    <property type="project" value="InterPro"/>
</dbReference>
<evidence type="ECO:0000256" key="4">
    <source>
        <dbReference type="ARBA" id="ARBA00022840"/>
    </source>
</evidence>
<reference evidence="7 8" key="1">
    <citation type="submission" date="2019-08" db="EMBL/GenBank/DDBJ databases">
        <title>A chromosome-level genome assembly, high-density linkage maps, and genome scans reveal the genomic architecture of hybrid incompatibilities underlying speciation via character displacement in darters (Percidae: Etheostominae).</title>
        <authorList>
            <person name="Moran R.L."/>
            <person name="Catchen J.M."/>
            <person name="Fuller R.C."/>
        </authorList>
    </citation>
    <scope>NUCLEOTIDE SEQUENCE [LARGE SCALE GENOMIC DNA]</scope>
    <source>
        <strain evidence="7">EspeVRDwgs_2016</strain>
        <tissue evidence="7">Muscle</tissue>
    </source>
</reference>